<organism evidence="8 9">
    <name type="scientific">Scardovia inopinata F0304</name>
    <dbReference type="NCBI Taxonomy" id="641146"/>
    <lineage>
        <taxon>Bacteria</taxon>
        <taxon>Bacillati</taxon>
        <taxon>Actinomycetota</taxon>
        <taxon>Actinomycetes</taxon>
        <taxon>Bifidobacteriales</taxon>
        <taxon>Bifidobacteriaceae</taxon>
        <taxon>Scardovia</taxon>
    </lineage>
</organism>
<keyword evidence="6" id="KW-0046">Antibiotic resistance</keyword>
<dbReference type="GO" id="GO:0016887">
    <property type="term" value="F:ATP hydrolysis activity"/>
    <property type="evidence" value="ECO:0007669"/>
    <property type="project" value="InterPro"/>
</dbReference>
<keyword evidence="4" id="KW-0547">Nucleotide-binding</keyword>
<dbReference type="GO" id="GO:0046677">
    <property type="term" value="P:response to antibiotic"/>
    <property type="evidence" value="ECO:0007669"/>
    <property type="project" value="UniProtKB-KW"/>
</dbReference>
<evidence type="ECO:0000313" key="9">
    <source>
        <dbReference type="Proteomes" id="UP000005777"/>
    </source>
</evidence>
<name>W1MXC4_SCAIO</name>
<dbReference type="PANTHER" id="PTHR42711:SF5">
    <property type="entry name" value="ABC TRANSPORTER ATP-BINDING PROTEIN NATA"/>
    <property type="match status" value="1"/>
</dbReference>
<sequence length="197" mass="22385">MMRMRNILSAQDISKEFKGKTAVSHLSLEIVPGRIMGLLGPNGAGKSTTLRMMCGLIQPDSGQVTFRGKSVEKWKNNLYSHLSCVLEDSSLAYMFLTGWNNLAYQGALYGLSRKETLSRSRNLMDALELTEHMNKPVGDSAEIGSGNGYACFPGRSFLFWTSPLWAWMWFPRGIFLRQLRIWLIKEWELLLLLTSRK</sequence>
<keyword evidence="3" id="KW-0813">Transport</keyword>
<dbReference type="Proteomes" id="UP000005777">
    <property type="component" value="Unassembled WGS sequence"/>
</dbReference>
<dbReference type="eggNOG" id="COG1131">
    <property type="taxonomic scope" value="Bacteria"/>
</dbReference>
<gene>
    <name evidence="8" type="ORF">HMPREF9020_01488</name>
</gene>
<evidence type="ECO:0000256" key="2">
    <source>
        <dbReference type="ARBA" id="ARBA00005417"/>
    </source>
</evidence>
<dbReference type="Gene3D" id="3.40.50.300">
    <property type="entry name" value="P-loop containing nucleotide triphosphate hydrolases"/>
    <property type="match status" value="1"/>
</dbReference>
<dbReference type="Pfam" id="PF00005">
    <property type="entry name" value="ABC_tran"/>
    <property type="match status" value="1"/>
</dbReference>
<proteinExistence type="inferred from homology"/>
<dbReference type="InterPro" id="IPR003439">
    <property type="entry name" value="ABC_transporter-like_ATP-bd"/>
</dbReference>
<evidence type="ECO:0000313" key="8">
    <source>
        <dbReference type="EMBL" id="EQW18120.1"/>
    </source>
</evidence>
<dbReference type="AlphaFoldDB" id="W1MXC4"/>
<evidence type="ECO:0000256" key="1">
    <source>
        <dbReference type="ARBA" id="ARBA00004202"/>
    </source>
</evidence>
<evidence type="ECO:0000256" key="4">
    <source>
        <dbReference type="ARBA" id="ARBA00022741"/>
    </source>
</evidence>
<keyword evidence="9" id="KW-1185">Reference proteome</keyword>
<evidence type="ECO:0000256" key="5">
    <source>
        <dbReference type="ARBA" id="ARBA00022840"/>
    </source>
</evidence>
<comment type="similarity">
    <text evidence="2">Belongs to the ABC transporter superfamily.</text>
</comment>
<evidence type="ECO:0000259" key="7">
    <source>
        <dbReference type="Pfam" id="PF00005"/>
    </source>
</evidence>
<dbReference type="SUPFAM" id="SSF52540">
    <property type="entry name" value="P-loop containing nucleoside triphosphate hydrolases"/>
    <property type="match status" value="1"/>
</dbReference>
<dbReference type="EMBL" id="ADCX01000002">
    <property type="protein sequence ID" value="EQW18120.1"/>
    <property type="molecule type" value="Genomic_DNA"/>
</dbReference>
<keyword evidence="5" id="KW-0067">ATP-binding</keyword>
<feature type="domain" description="ABC transporter" evidence="7">
    <location>
        <begin position="24"/>
        <end position="139"/>
    </location>
</feature>
<dbReference type="InterPro" id="IPR050763">
    <property type="entry name" value="ABC_transporter_ATP-binding"/>
</dbReference>
<dbReference type="HOGENOM" id="CLU_1383326_0_0_11"/>
<comment type="caution">
    <text evidence="8">The sequence shown here is derived from an EMBL/GenBank/DDBJ whole genome shotgun (WGS) entry which is preliminary data.</text>
</comment>
<dbReference type="GO" id="GO:0005524">
    <property type="term" value="F:ATP binding"/>
    <property type="evidence" value="ECO:0007669"/>
    <property type="project" value="UniProtKB-KW"/>
</dbReference>
<dbReference type="PANTHER" id="PTHR42711">
    <property type="entry name" value="ABC TRANSPORTER ATP-BINDING PROTEIN"/>
    <property type="match status" value="1"/>
</dbReference>
<accession>W1MXC4</accession>
<evidence type="ECO:0000256" key="6">
    <source>
        <dbReference type="ARBA" id="ARBA00023251"/>
    </source>
</evidence>
<evidence type="ECO:0000256" key="3">
    <source>
        <dbReference type="ARBA" id="ARBA00022448"/>
    </source>
</evidence>
<protein>
    <recommendedName>
        <fullName evidence="7">ABC transporter domain-containing protein</fullName>
    </recommendedName>
</protein>
<comment type="subcellular location">
    <subcellularLocation>
        <location evidence="1">Cell membrane</location>
        <topology evidence="1">Peripheral membrane protein</topology>
    </subcellularLocation>
</comment>
<reference evidence="8 9" key="1">
    <citation type="submission" date="2012-01" db="EMBL/GenBank/DDBJ databases">
        <title>The Genome Sequence of Scardovia inopinata F0304.</title>
        <authorList>
            <consortium name="The Broad Institute Genome Sequencing Platform"/>
            <person name="Earl A."/>
            <person name="Ward D."/>
            <person name="Feldgarden M."/>
            <person name="Gevers D."/>
            <person name="Izard J."/>
            <person name="Baranova O.V."/>
            <person name="Blanton J.M."/>
            <person name="Tanner A.C."/>
            <person name="Dewhirst F.E."/>
            <person name="Young S.K."/>
            <person name="Zeng Q."/>
            <person name="Gargeya S."/>
            <person name="Fitzgerald M."/>
            <person name="Haas B."/>
            <person name="Abouelleil A."/>
            <person name="Alvarado L."/>
            <person name="Arachchi H.M."/>
            <person name="Berlin A."/>
            <person name="Chapman S.B."/>
            <person name="Gearin G."/>
            <person name="Goldberg J."/>
            <person name="Griggs A."/>
            <person name="Gujja S."/>
            <person name="Hansen M."/>
            <person name="Heiman D."/>
            <person name="Howarth C."/>
            <person name="Larimer J."/>
            <person name="Lui A."/>
            <person name="MacDonald P.J."/>
            <person name="McCowen C."/>
            <person name="Montmayeur A."/>
            <person name="Murphy C."/>
            <person name="Neiman D."/>
            <person name="Pearson M."/>
            <person name="Priest M."/>
            <person name="Roberts A."/>
            <person name="Saif S."/>
            <person name="Shea T."/>
            <person name="Sisk P."/>
            <person name="Stolte C."/>
            <person name="Sykes S."/>
            <person name="Wortman J."/>
            <person name="Nusbaum C."/>
            <person name="Birren B."/>
        </authorList>
    </citation>
    <scope>NUCLEOTIDE SEQUENCE [LARGE SCALE GENOMIC DNA]</scope>
    <source>
        <strain evidence="8 9">F0304</strain>
    </source>
</reference>
<dbReference type="GO" id="GO:0005886">
    <property type="term" value="C:plasma membrane"/>
    <property type="evidence" value="ECO:0007669"/>
    <property type="project" value="UniProtKB-SubCell"/>
</dbReference>
<dbReference type="InterPro" id="IPR027417">
    <property type="entry name" value="P-loop_NTPase"/>
</dbReference>